<evidence type="ECO:0000256" key="3">
    <source>
        <dbReference type="SAM" id="SignalP"/>
    </source>
</evidence>
<feature type="domain" description="Photosynthesis system II assembly factor Ycf48/Hcf136-like" evidence="4">
    <location>
        <begin position="457"/>
        <end position="583"/>
    </location>
</feature>
<feature type="domain" description="Photosynthesis system II assembly factor Ycf48/Hcf136-like" evidence="4">
    <location>
        <begin position="1020"/>
        <end position="1092"/>
    </location>
</feature>
<dbReference type="EMBL" id="SMJU01000001">
    <property type="protein sequence ID" value="TDB68851.1"/>
    <property type="molecule type" value="Genomic_DNA"/>
</dbReference>
<dbReference type="GO" id="GO:0015979">
    <property type="term" value="P:photosynthesis"/>
    <property type="evidence" value="ECO:0007669"/>
    <property type="project" value="UniProtKB-KW"/>
</dbReference>
<dbReference type="InterPro" id="IPR036278">
    <property type="entry name" value="Sialidase_sf"/>
</dbReference>
<evidence type="ECO:0000313" key="5">
    <source>
        <dbReference type="EMBL" id="TDB68851.1"/>
    </source>
</evidence>
<dbReference type="InterPro" id="IPR015943">
    <property type="entry name" value="WD40/YVTN_repeat-like_dom_sf"/>
</dbReference>
<evidence type="ECO:0000256" key="1">
    <source>
        <dbReference type="ARBA" id="ARBA00022531"/>
    </source>
</evidence>
<accession>A0A4R4KR24</accession>
<dbReference type="OrthoDB" id="9757809at2"/>
<name>A0A4R4KR24_9BACT</name>
<dbReference type="PANTHER" id="PTHR47199">
    <property type="entry name" value="PHOTOSYSTEM II STABILITY/ASSEMBLY FACTOR HCF136, CHLOROPLASTIC"/>
    <property type="match status" value="1"/>
</dbReference>
<proteinExistence type="predicted"/>
<feature type="domain" description="Photosynthesis system II assembly factor Ycf48/Hcf136-like" evidence="4">
    <location>
        <begin position="295"/>
        <end position="382"/>
    </location>
</feature>
<feature type="domain" description="Photosynthesis system II assembly factor Ycf48/Hcf136-like" evidence="4">
    <location>
        <begin position="164"/>
        <end position="261"/>
    </location>
</feature>
<feature type="domain" description="Photosynthesis system II assembly factor Ycf48/Hcf136-like" evidence="4">
    <location>
        <begin position="884"/>
        <end position="1017"/>
    </location>
</feature>
<organism evidence="5 6">
    <name type="scientific">Arundinibacter roseus</name>
    <dbReference type="NCBI Taxonomy" id="2070510"/>
    <lineage>
        <taxon>Bacteria</taxon>
        <taxon>Pseudomonadati</taxon>
        <taxon>Bacteroidota</taxon>
        <taxon>Cytophagia</taxon>
        <taxon>Cytophagales</taxon>
        <taxon>Spirosomataceae</taxon>
        <taxon>Arundinibacter</taxon>
    </lineage>
</organism>
<dbReference type="SUPFAM" id="SSF50939">
    <property type="entry name" value="Sialidases"/>
    <property type="match status" value="1"/>
</dbReference>
<dbReference type="RefSeq" id="WP_132113363.1">
    <property type="nucleotide sequence ID" value="NZ_SMJU01000001.1"/>
</dbReference>
<gene>
    <name evidence="5" type="ORF">EZE20_00450</name>
</gene>
<dbReference type="Gene3D" id="2.130.10.10">
    <property type="entry name" value="YVTN repeat-like/Quinoprotein amine dehydrogenase"/>
    <property type="match status" value="7"/>
</dbReference>
<evidence type="ECO:0000259" key="4">
    <source>
        <dbReference type="Pfam" id="PF14870"/>
    </source>
</evidence>
<dbReference type="Pfam" id="PF14870">
    <property type="entry name" value="PSII_BNR"/>
    <property type="match status" value="6"/>
</dbReference>
<feature type="chain" id="PRO_5020283237" description="Photosynthesis system II assembly factor Ycf48/Hcf136-like domain-containing protein" evidence="3">
    <location>
        <begin position="38"/>
        <end position="1817"/>
    </location>
</feature>
<keyword evidence="2" id="KW-0604">Photosystem II</keyword>
<keyword evidence="3" id="KW-0732">Signal</keyword>
<dbReference type="GO" id="GO:0009523">
    <property type="term" value="C:photosystem II"/>
    <property type="evidence" value="ECO:0007669"/>
    <property type="project" value="UniProtKB-KW"/>
</dbReference>
<feature type="signal peptide" evidence="3">
    <location>
        <begin position="1"/>
        <end position="37"/>
    </location>
</feature>
<evidence type="ECO:0000256" key="2">
    <source>
        <dbReference type="ARBA" id="ARBA00023276"/>
    </source>
</evidence>
<dbReference type="Proteomes" id="UP000295706">
    <property type="component" value="Unassembled WGS sequence"/>
</dbReference>
<feature type="domain" description="Photosynthesis system II assembly factor Ycf48/Hcf136-like" evidence="4">
    <location>
        <begin position="1291"/>
        <end position="1413"/>
    </location>
</feature>
<reference evidence="5 6" key="1">
    <citation type="submission" date="2019-02" db="EMBL/GenBank/DDBJ databases">
        <title>Arundinibacter roseus gen. nov., sp. nov., a new member of the family Cytophagaceae.</title>
        <authorList>
            <person name="Szuroczki S."/>
            <person name="Khayer B."/>
            <person name="Sproer C."/>
            <person name="Toumi M."/>
            <person name="Szabo A."/>
            <person name="Felfoldi T."/>
            <person name="Schumann P."/>
            <person name="Toth E."/>
        </authorList>
    </citation>
    <scope>NUCLEOTIDE SEQUENCE [LARGE SCALE GENOMIC DNA]</scope>
    <source>
        <strain evidence="5 6">DMA-k-7a</strain>
    </source>
</reference>
<keyword evidence="1" id="KW-0602">Photosynthesis</keyword>
<comment type="caution">
    <text evidence="5">The sequence shown here is derived from an EMBL/GenBank/DDBJ whole genome shotgun (WGS) entry which is preliminary data.</text>
</comment>
<keyword evidence="6" id="KW-1185">Reference proteome</keyword>
<dbReference type="SUPFAM" id="SSF110296">
    <property type="entry name" value="Oligoxyloglucan reducing end-specific cellobiohydrolase"/>
    <property type="match status" value="5"/>
</dbReference>
<dbReference type="PANTHER" id="PTHR47199:SF2">
    <property type="entry name" value="PHOTOSYSTEM II STABILITY_ASSEMBLY FACTOR HCF136, CHLOROPLASTIC"/>
    <property type="match status" value="1"/>
</dbReference>
<dbReference type="InterPro" id="IPR028203">
    <property type="entry name" value="PSII_CF48-like_dom"/>
</dbReference>
<evidence type="ECO:0000313" key="6">
    <source>
        <dbReference type="Proteomes" id="UP000295706"/>
    </source>
</evidence>
<sequence length="1817" mass="192865">MALKMLSGVKWIVNRVTCSIVLVSVFFSITSAANAYAFTISGPESVCIGATATLTASGCTGNLRWSTGESSNSIQVSPVATTLYYAVCNTPAGQSSASHVLVVFPKPSIETNTSTLCSNAQVLLTARGLSANTPFVWKRDGVALPETSPTLLAKDAGTYSLETAQISQWASFAPVPSGTEFRDIAFIDSLLGYAVGREGKAFKTTDGGQFWSPLALPVQTDLEAVFFVDNLTGWIVSAYANAQLFKTTDGGQTWSESRLSNASGIQAMHFASQTHGWIVGNNGLILRTINGGTTWTQQNSGTSNWLYGVHFISETTGYAVGENGTLLYTTNGGNTWTSQTGGAGGFFTAVSFHTATSGWAGGYNGALLKTTDAGQTWIPVTLPFTENISAIALPNDSTLWISTLEGSLMQSTNHGESFTYQNNPAQFGQLNALAWKGQTGYLAGTGGRLLRTTTNGNHWMLYGSQLRNDLLGAHFLNNSTGWVVGAEGYIGKTDDGGKSWQTQDSQTPFNLHDVNFVNGNQGWAVGDGSILFTNNGGNSWQMQISGLFSSFRDIFPFDGSLAWVAGSEGTIRRTFNAGQEWQFIQTSTTQDLNAIHFVTPQTGWAVGRNGTIIKTTNVGSNWTTQNSGSLADLQCVFFVNTSIGIASGGGQTLRTTNGGDTWENLNINAGFRDVYIYPDGTGWGLTSSTAYYTADFGQSWTSSGSFSADFSARAASISPAAGFAVGLHGFLARLIPPQSCASASITISPNHSPDFLLTSSVTNYICNNESITLTAANCNGTVRWSTGQTSSSITVSPQTTTVYQATCDMGGNCPLERSLTVGVQSKPLLSASAGPLCANDSVILQSSVLPVIWKKNGEMLPAHTASGQLLALQEGTYTAENTPVWSAILPLPSTQDFQAVFFSTSQIGYAAGKEGTVYKTTNGGALWQKLTAPSSESLISLHFISPDTGWLLASSGTVYRTTDGGQNWASAPGNVLTPAQKIWFSDASNGWITGSNGSIQRTTNGGQEWTSQASGTTRLLRSMFFLNQNKGWAVGVNGTFLKTSNGGDTWENQGDITGQDITAVQFLSESEGWITGNNLLLHTTDGGTTWTSPSAALPALYYRDLYFTNSQHGWIMAGEGIIYTKNGGETWDFYSNETLSFYPKAIFFTDNQKGFMVAEAGKILQTTNGGISWALYGSSLRESIISMAFATEAVGWAGTQNGTLSKTINGGQSWTSQKRFEHPILDVQFNDVTTGWLTDGQIWRTTNGGDSWELRQNDFGHSHLFSTDSQHAWATTSTGSVLRTTDGGQTWQTSNLNGNPVPGDLYFVDNQTGWFVGNQGKILKTSDGGATWNSQNSGTTQFLTSISFMNSSVGIVGGDGVLLRTTNGGATWTQVSAAFNQIPFLHLSAEGPAWLSNGTGMYISTDFGATWAAVTGAGSPAMPLFTGTFLANGTKGWVAGFSGYVAGLTSAAGNCRISDPISLIPPPVPPILSASDTSIPLPGTVTLTASGCDGSVQWSDGVVATERSVLITSTSIFSAICTTANGCTSLASDTLTVSVGGPAVAVLSGSQLIQSGQTATLTVTLSGIAPWTLQFNGQTYSNIQTPTFELTVMPYTTTTYTLSSVSNSLGTGSVSGSATISVFNICDVLEPNNAAATAFPITSNVYTSPPICLNTTTDNDWFQWLYNGKVYYILVHPYAYNSTGNYQLTLTLNLATGQVEIETRSVNGSQTDTFLRLFDSDGLTELMADDDGGENAFSKIVYTLPPCSQDVVQTQRSGTWNDPFVWACGAIPTSLDNTRVNVGHEITLPAGYMATVKNLEMNGEINYLPNSGFSFGQ</sequence>
<protein>
    <recommendedName>
        <fullName evidence="4">Photosynthesis system II assembly factor Ycf48/Hcf136-like domain-containing protein</fullName>
    </recommendedName>
</protein>